<evidence type="ECO:0000313" key="2">
    <source>
        <dbReference type="EMBL" id="CAK0851231.1"/>
    </source>
</evidence>
<reference evidence="2" key="1">
    <citation type="submission" date="2023-10" db="EMBL/GenBank/DDBJ databases">
        <authorList>
            <person name="Chen Y."/>
            <person name="Shah S."/>
            <person name="Dougan E. K."/>
            <person name="Thang M."/>
            <person name="Chan C."/>
        </authorList>
    </citation>
    <scope>NUCLEOTIDE SEQUENCE [LARGE SCALE GENOMIC DNA]</scope>
</reference>
<comment type="caution">
    <text evidence="2">The sequence shown here is derived from an EMBL/GenBank/DDBJ whole genome shotgun (WGS) entry which is preliminary data.</text>
</comment>
<feature type="non-terminal residue" evidence="2">
    <location>
        <position position="1"/>
    </location>
</feature>
<keyword evidence="3" id="KW-1185">Reference proteome</keyword>
<feature type="region of interest" description="Disordered" evidence="1">
    <location>
        <begin position="68"/>
        <end position="99"/>
    </location>
</feature>
<proteinExistence type="predicted"/>
<organism evidence="2 3">
    <name type="scientific">Prorocentrum cordatum</name>
    <dbReference type="NCBI Taxonomy" id="2364126"/>
    <lineage>
        <taxon>Eukaryota</taxon>
        <taxon>Sar</taxon>
        <taxon>Alveolata</taxon>
        <taxon>Dinophyceae</taxon>
        <taxon>Prorocentrales</taxon>
        <taxon>Prorocentraceae</taxon>
        <taxon>Prorocentrum</taxon>
    </lineage>
</organism>
<evidence type="ECO:0000313" key="3">
    <source>
        <dbReference type="Proteomes" id="UP001189429"/>
    </source>
</evidence>
<protein>
    <submittedName>
        <fullName evidence="2">Uncharacterized protein</fullName>
    </submittedName>
</protein>
<gene>
    <name evidence="2" type="ORF">PCOR1329_LOCUS43419</name>
</gene>
<accession>A0ABN9TY34</accession>
<evidence type="ECO:0000256" key="1">
    <source>
        <dbReference type="SAM" id="MobiDB-lite"/>
    </source>
</evidence>
<feature type="non-terminal residue" evidence="2">
    <location>
        <position position="99"/>
    </location>
</feature>
<dbReference type="Proteomes" id="UP001189429">
    <property type="component" value="Unassembled WGS sequence"/>
</dbReference>
<feature type="region of interest" description="Disordered" evidence="1">
    <location>
        <begin position="1"/>
        <end position="35"/>
    </location>
</feature>
<sequence length="99" mass="10766">AGRGGAVPDARGPRSSGAATVPRERPQQGPQPGCDAVRAWRRSRFCLGTRRGTWRPCRPTRLCSSFRRSGCPSWRPTAGTSCQPTAPRRRRTRGGSFAS</sequence>
<dbReference type="EMBL" id="CAUYUJ010015218">
    <property type="protein sequence ID" value="CAK0851231.1"/>
    <property type="molecule type" value="Genomic_DNA"/>
</dbReference>
<name>A0ABN9TY34_9DINO</name>